<evidence type="ECO:0000256" key="3">
    <source>
        <dbReference type="ARBA" id="ARBA00022692"/>
    </source>
</evidence>
<protein>
    <recommendedName>
        <fullName evidence="14">Ig-like domain-containing protein</fullName>
    </recommendedName>
</protein>
<dbReference type="InterPro" id="IPR007110">
    <property type="entry name" value="Ig-like_dom"/>
</dbReference>
<dbReference type="InterPro" id="IPR051713">
    <property type="entry name" value="T-cell_Activation_Regulation"/>
</dbReference>
<evidence type="ECO:0000256" key="12">
    <source>
        <dbReference type="SAM" id="Phobius"/>
    </source>
</evidence>
<evidence type="ECO:0000256" key="10">
    <source>
        <dbReference type="ARBA" id="ARBA00023319"/>
    </source>
</evidence>
<evidence type="ECO:0000256" key="11">
    <source>
        <dbReference type="SAM" id="MobiDB-lite"/>
    </source>
</evidence>
<keyword evidence="7" id="KW-1015">Disulfide bond</keyword>
<evidence type="ECO:0000256" key="9">
    <source>
        <dbReference type="ARBA" id="ARBA00023180"/>
    </source>
</evidence>
<evidence type="ECO:0000256" key="7">
    <source>
        <dbReference type="ARBA" id="ARBA00023157"/>
    </source>
</evidence>
<dbReference type="GO" id="GO:0009897">
    <property type="term" value="C:external side of plasma membrane"/>
    <property type="evidence" value="ECO:0007669"/>
    <property type="project" value="TreeGrafter"/>
</dbReference>
<dbReference type="EMBL" id="JAUPFM010000195">
    <property type="protein sequence ID" value="KAK2811137.1"/>
    <property type="molecule type" value="Genomic_DNA"/>
</dbReference>
<feature type="transmembrane region" description="Helical" evidence="12">
    <location>
        <begin position="189"/>
        <end position="211"/>
    </location>
</feature>
<dbReference type="InterPro" id="IPR013783">
    <property type="entry name" value="Ig-like_fold"/>
</dbReference>
<gene>
    <name evidence="15" type="ORF">Q5P01_000287</name>
</gene>
<keyword evidence="9" id="KW-0325">Glycoprotein</keyword>
<keyword evidence="5 12" id="KW-1133">Transmembrane helix</keyword>
<dbReference type="PANTHER" id="PTHR25466:SF9">
    <property type="entry name" value="FIBRONECTIN TYPE-III DOMAIN-CONTAINING PROTEIN"/>
    <property type="match status" value="1"/>
</dbReference>
<dbReference type="GO" id="GO:0006955">
    <property type="term" value="P:immune response"/>
    <property type="evidence" value="ECO:0007669"/>
    <property type="project" value="TreeGrafter"/>
</dbReference>
<dbReference type="GO" id="GO:0042130">
    <property type="term" value="P:negative regulation of T cell proliferation"/>
    <property type="evidence" value="ECO:0007669"/>
    <property type="project" value="TreeGrafter"/>
</dbReference>
<feature type="region of interest" description="Disordered" evidence="11">
    <location>
        <begin position="138"/>
        <end position="184"/>
    </location>
</feature>
<accession>A0AA88LIC6</accession>
<keyword evidence="2" id="KW-1003">Cell membrane</keyword>
<dbReference type="GO" id="GO:0031295">
    <property type="term" value="P:T cell costimulation"/>
    <property type="evidence" value="ECO:0007669"/>
    <property type="project" value="TreeGrafter"/>
</dbReference>
<dbReference type="GO" id="GO:0042102">
    <property type="term" value="P:positive regulation of T cell proliferation"/>
    <property type="evidence" value="ECO:0007669"/>
    <property type="project" value="TreeGrafter"/>
</dbReference>
<reference evidence="15" key="1">
    <citation type="submission" date="2023-07" db="EMBL/GenBank/DDBJ databases">
        <title>Chromosome-level Genome Assembly of Striped Snakehead (Channa striata).</title>
        <authorList>
            <person name="Liu H."/>
        </authorList>
    </citation>
    <scope>NUCLEOTIDE SEQUENCE</scope>
    <source>
        <strain evidence="15">Gz</strain>
        <tissue evidence="15">Muscle</tissue>
    </source>
</reference>
<dbReference type="InterPro" id="IPR013106">
    <property type="entry name" value="Ig_V-set"/>
</dbReference>
<dbReference type="InterPro" id="IPR003599">
    <property type="entry name" value="Ig_sub"/>
</dbReference>
<dbReference type="AlphaFoldDB" id="A0AA88LIC6"/>
<keyword evidence="10" id="KW-0393">Immunoglobulin domain</keyword>
<dbReference type="InterPro" id="IPR036179">
    <property type="entry name" value="Ig-like_dom_sf"/>
</dbReference>
<evidence type="ECO:0000256" key="4">
    <source>
        <dbReference type="ARBA" id="ARBA00022729"/>
    </source>
</evidence>
<proteinExistence type="predicted"/>
<dbReference type="GO" id="GO:0071222">
    <property type="term" value="P:cellular response to lipopolysaccharide"/>
    <property type="evidence" value="ECO:0007669"/>
    <property type="project" value="TreeGrafter"/>
</dbReference>
<dbReference type="SMART" id="SM00409">
    <property type="entry name" value="IG"/>
    <property type="match status" value="1"/>
</dbReference>
<keyword evidence="3 12" id="KW-0812">Transmembrane</keyword>
<feature type="compositionally biased region" description="Gly residues" evidence="11">
    <location>
        <begin position="175"/>
        <end position="184"/>
    </location>
</feature>
<dbReference type="PANTHER" id="PTHR25466">
    <property type="entry name" value="T-LYMPHOCYTE ACTIVATION ANTIGEN"/>
    <property type="match status" value="1"/>
</dbReference>
<keyword evidence="6 12" id="KW-0472">Membrane</keyword>
<name>A0AA88LIC6_CHASR</name>
<organism evidence="15 16">
    <name type="scientific">Channa striata</name>
    <name type="common">Snakehead murrel</name>
    <name type="synonym">Ophicephalus striatus</name>
    <dbReference type="NCBI Taxonomy" id="64152"/>
    <lineage>
        <taxon>Eukaryota</taxon>
        <taxon>Metazoa</taxon>
        <taxon>Chordata</taxon>
        <taxon>Craniata</taxon>
        <taxon>Vertebrata</taxon>
        <taxon>Euteleostomi</taxon>
        <taxon>Actinopterygii</taxon>
        <taxon>Neopterygii</taxon>
        <taxon>Teleostei</taxon>
        <taxon>Neoteleostei</taxon>
        <taxon>Acanthomorphata</taxon>
        <taxon>Anabantaria</taxon>
        <taxon>Anabantiformes</taxon>
        <taxon>Channoidei</taxon>
        <taxon>Channidae</taxon>
        <taxon>Channa</taxon>
    </lineage>
</organism>
<sequence length="235" mass="25733">MAFSVSGTSAAVFTCLWIFVLTVKGQQQITAKTGDNVTLPCVNKSVGDIELLEWRRWDPEENVFVWKHGNMSQDDQHESFKNRLELKDSQIKDGNFSVILKNVNMKDTGTYECRVRNDKQPPPPQLICTITLTVTDSGGGAGRTGDGGDKDGGDKDGGKKDGGDKHVRDKEEGNKGGQNKNGGNKGGHVGLIVGLLITVVLLIVGIFIILIKCKWHLRKTSYFPPLDEEADHEPS</sequence>
<keyword evidence="8" id="KW-0675">Receptor</keyword>
<evidence type="ECO:0000256" key="8">
    <source>
        <dbReference type="ARBA" id="ARBA00023170"/>
    </source>
</evidence>
<evidence type="ECO:0000256" key="2">
    <source>
        <dbReference type="ARBA" id="ARBA00022475"/>
    </source>
</evidence>
<keyword evidence="16" id="KW-1185">Reference proteome</keyword>
<comment type="subcellular location">
    <subcellularLocation>
        <location evidence="1">Cell membrane</location>
        <topology evidence="1">Single-pass type I membrane protein</topology>
    </subcellularLocation>
</comment>
<dbReference type="Pfam" id="PF07686">
    <property type="entry name" value="V-set"/>
    <property type="match status" value="1"/>
</dbReference>
<comment type="caution">
    <text evidence="15">The sequence shown here is derived from an EMBL/GenBank/DDBJ whole genome shotgun (WGS) entry which is preliminary data.</text>
</comment>
<evidence type="ECO:0000259" key="14">
    <source>
        <dbReference type="PROSITE" id="PS50835"/>
    </source>
</evidence>
<evidence type="ECO:0000256" key="1">
    <source>
        <dbReference type="ARBA" id="ARBA00004251"/>
    </source>
</evidence>
<feature type="compositionally biased region" description="Basic and acidic residues" evidence="11">
    <location>
        <begin position="146"/>
        <end position="174"/>
    </location>
</feature>
<feature type="domain" description="Ig-like" evidence="14">
    <location>
        <begin position="18"/>
        <end position="131"/>
    </location>
</feature>
<evidence type="ECO:0000313" key="15">
    <source>
        <dbReference type="EMBL" id="KAK2811137.1"/>
    </source>
</evidence>
<keyword evidence="4 13" id="KW-0732">Signal</keyword>
<dbReference type="SUPFAM" id="SSF48726">
    <property type="entry name" value="Immunoglobulin"/>
    <property type="match status" value="1"/>
</dbReference>
<feature type="chain" id="PRO_5041684614" description="Ig-like domain-containing protein" evidence="13">
    <location>
        <begin position="26"/>
        <end position="235"/>
    </location>
</feature>
<evidence type="ECO:0000313" key="16">
    <source>
        <dbReference type="Proteomes" id="UP001187415"/>
    </source>
</evidence>
<dbReference type="GO" id="GO:0007166">
    <property type="term" value="P:cell surface receptor signaling pathway"/>
    <property type="evidence" value="ECO:0007669"/>
    <property type="project" value="TreeGrafter"/>
</dbReference>
<feature type="signal peptide" evidence="13">
    <location>
        <begin position="1"/>
        <end position="25"/>
    </location>
</feature>
<dbReference type="PROSITE" id="PS50835">
    <property type="entry name" value="IG_LIKE"/>
    <property type="match status" value="1"/>
</dbReference>
<dbReference type="Proteomes" id="UP001187415">
    <property type="component" value="Unassembled WGS sequence"/>
</dbReference>
<dbReference type="Gene3D" id="2.60.40.10">
    <property type="entry name" value="Immunoglobulins"/>
    <property type="match status" value="1"/>
</dbReference>
<evidence type="ECO:0000256" key="13">
    <source>
        <dbReference type="SAM" id="SignalP"/>
    </source>
</evidence>
<evidence type="ECO:0000256" key="5">
    <source>
        <dbReference type="ARBA" id="ARBA00022989"/>
    </source>
</evidence>
<evidence type="ECO:0000256" key="6">
    <source>
        <dbReference type="ARBA" id="ARBA00023136"/>
    </source>
</evidence>